<keyword evidence="2" id="KW-0689">Ribosomal protein</keyword>
<organism evidence="2 3">
    <name type="scientific">Zymobacter palmae</name>
    <dbReference type="NCBI Taxonomy" id="33074"/>
    <lineage>
        <taxon>Bacteria</taxon>
        <taxon>Pseudomonadati</taxon>
        <taxon>Pseudomonadota</taxon>
        <taxon>Gammaproteobacteria</taxon>
        <taxon>Oceanospirillales</taxon>
        <taxon>Halomonadaceae</taxon>
        <taxon>Zymobacter group</taxon>
        <taxon>Zymobacter</taxon>
    </lineage>
</organism>
<dbReference type="GO" id="GO:0005840">
    <property type="term" value="C:ribosome"/>
    <property type="evidence" value="ECO:0007669"/>
    <property type="project" value="UniProtKB-KW"/>
</dbReference>
<gene>
    <name evidence="2" type="ORF">ZBT109_2347</name>
</gene>
<evidence type="ECO:0000256" key="1">
    <source>
        <dbReference type="SAM" id="MobiDB-lite"/>
    </source>
</evidence>
<reference evidence="2 3" key="1">
    <citation type="submission" date="2018-09" db="EMBL/GenBank/DDBJ databases">
        <title>Zymobacter palmae IAM14233 (=T109) whole genome analysis.</title>
        <authorList>
            <person name="Yanase H."/>
        </authorList>
    </citation>
    <scope>NUCLEOTIDE SEQUENCE [LARGE SCALE GENOMIC DNA]</scope>
    <source>
        <strain evidence="2 3">IAM14233</strain>
    </source>
</reference>
<feature type="compositionally biased region" description="Basic and acidic residues" evidence="1">
    <location>
        <begin position="15"/>
        <end position="39"/>
    </location>
</feature>
<protein>
    <submittedName>
        <fullName evidence="2">Ribosomal protein L21</fullName>
    </submittedName>
</protein>
<evidence type="ECO:0000313" key="3">
    <source>
        <dbReference type="Proteomes" id="UP000267342"/>
    </source>
</evidence>
<dbReference type="Proteomes" id="UP000267342">
    <property type="component" value="Chromosome"/>
</dbReference>
<accession>A0A348HHH7</accession>
<sequence length="89" mass="9382">MQQAIAAEQLASESSQRDLSDTRTAKPSKKAAELRAPKAFQHDPRLTYSAIALPTPPAPSTLARPFKITVAAKAIRGRCGGVQLGNTPG</sequence>
<name>A0A348HHH7_9GAMM</name>
<evidence type="ECO:0000313" key="2">
    <source>
        <dbReference type="EMBL" id="BBG31079.1"/>
    </source>
</evidence>
<keyword evidence="3" id="KW-1185">Reference proteome</keyword>
<dbReference type="KEGG" id="zpl:ZBT109_2347"/>
<proteinExistence type="predicted"/>
<dbReference type="EMBL" id="AP018933">
    <property type="protein sequence ID" value="BBG31079.1"/>
    <property type="molecule type" value="Genomic_DNA"/>
</dbReference>
<feature type="region of interest" description="Disordered" evidence="1">
    <location>
        <begin position="1"/>
        <end position="39"/>
    </location>
</feature>
<keyword evidence="2" id="KW-0687">Ribonucleoprotein</keyword>
<dbReference type="AlphaFoldDB" id="A0A348HHH7"/>